<keyword evidence="2" id="KW-1185">Reference proteome</keyword>
<sequence>MSPRLKLAESISGPCTKVDLKEAQKDLKTRLPKCVLQYFSLHDGQELPLNSARKHGLVFGLELMSLDEVVTASTNWKKVAEKENAPKKPKANKAVVNTDAETKTLENDPNFVLGEKLSKVSKRDLKSYPELERNLSKHSKQKYLRELPTQKSIPPEYVQLTYANSGWVPLVTDYTGNHIGVDIAPGPKGTVGQVIIFGRDYDTKYVIASNWGEFLTQFVQDLKSRSH</sequence>
<organism evidence="1 2">
    <name type="scientific">Ambrosiozyma monospora</name>
    <name type="common">Yeast</name>
    <name type="synonym">Endomycopsis monosporus</name>
    <dbReference type="NCBI Taxonomy" id="43982"/>
    <lineage>
        <taxon>Eukaryota</taxon>
        <taxon>Fungi</taxon>
        <taxon>Dikarya</taxon>
        <taxon>Ascomycota</taxon>
        <taxon>Saccharomycotina</taxon>
        <taxon>Pichiomycetes</taxon>
        <taxon>Pichiales</taxon>
        <taxon>Pichiaceae</taxon>
        <taxon>Ambrosiozyma</taxon>
    </lineage>
</organism>
<dbReference type="EMBL" id="BSXS01013063">
    <property type="protein sequence ID" value="GMF03493.1"/>
    <property type="molecule type" value="Genomic_DNA"/>
</dbReference>
<proteinExistence type="predicted"/>
<evidence type="ECO:0000313" key="2">
    <source>
        <dbReference type="Proteomes" id="UP001165064"/>
    </source>
</evidence>
<dbReference type="Proteomes" id="UP001165064">
    <property type="component" value="Unassembled WGS sequence"/>
</dbReference>
<name>A0ACB5U839_AMBMO</name>
<reference evidence="1" key="1">
    <citation type="submission" date="2023-04" db="EMBL/GenBank/DDBJ databases">
        <title>Ambrosiozyma monospora NBRC 10751.</title>
        <authorList>
            <person name="Ichikawa N."/>
            <person name="Sato H."/>
            <person name="Tonouchi N."/>
        </authorList>
    </citation>
    <scope>NUCLEOTIDE SEQUENCE</scope>
    <source>
        <strain evidence="1">NBRC 10751</strain>
    </source>
</reference>
<accession>A0ACB5U839</accession>
<evidence type="ECO:0000313" key="1">
    <source>
        <dbReference type="EMBL" id="GMF03493.1"/>
    </source>
</evidence>
<protein>
    <submittedName>
        <fullName evidence="1">Unnamed protein product</fullName>
    </submittedName>
</protein>
<comment type="caution">
    <text evidence="1">The sequence shown here is derived from an EMBL/GenBank/DDBJ whole genome shotgun (WGS) entry which is preliminary data.</text>
</comment>
<gene>
    <name evidence="1" type="ORF">Amon02_001180500</name>
</gene>